<evidence type="ECO:0000256" key="2">
    <source>
        <dbReference type="ARBA" id="ARBA00022617"/>
    </source>
</evidence>
<dbReference type="PROSITE" id="PS51007">
    <property type="entry name" value="CYTC"/>
    <property type="match status" value="1"/>
</dbReference>
<keyword evidence="8" id="KW-0575">Peroxidase</keyword>
<dbReference type="GO" id="GO:0030313">
    <property type="term" value="C:cell envelope"/>
    <property type="evidence" value="ECO:0007669"/>
    <property type="project" value="UniProtKB-SubCell"/>
</dbReference>
<dbReference type="GO" id="GO:0046872">
    <property type="term" value="F:metal ion binding"/>
    <property type="evidence" value="ECO:0007669"/>
    <property type="project" value="UniProtKB-KW"/>
</dbReference>
<evidence type="ECO:0000256" key="5">
    <source>
        <dbReference type="ARBA" id="ARBA00023004"/>
    </source>
</evidence>
<dbReference type="InterPro" id="IPR036909">
    <property type="entry name" value="Cyt_c-like_dom_sf"/>
</dbReference>
<comment type="subcellular location">
    <subcellularLocation>
        <location evidence="1">Cell envelope</location>
    </subcellularLocation>
</comment>
<evidence type="ECO:0000256" key="4">
    <source>
        <dbReference type="ARBA" id="ARBA00023002"/>
    </source>
</evidence>
<dbReference type="InterPro" id="IPR009056">
    <property type="entry name" value="Cyt_c-like_dom"/>
</dbReference>
<dbReference type="AlphaFoldDB" id="A0A238KHU0"/>
<evidence type="ECO:0000313" key="8">
    <source>
        <dbReference type="EMBL" id="SMX41612.1"/>
    </source>
</evidence>
<dbReference type="RefSeq" id="WP_097804809.1">
    <property type="nucleotide sequence ID" value="NZ_FXYH01000007.1"/>
</dbReference>
<dbReference type="EMBL" id="FXYH01000007">
    <property type="protein sequence ID" value="SMX41612.1"/>
    <property type="molecule type" value="Genomic_DNA"/>
</dbReference>
<dbReference type="GO" id="GO:0004130">
    <property type="term" value="F:cytochrome-c peroxidase activity"/>
    <property type="evidence" value="ECO:0007669"/>
    <property type="project" value="UniProtKB-EC"/>
</dbReference>
<evidence type="ECO:0000259" key="7">
    <source>
        <dbReference type="PROSITE" id="PS51007"/>
    </source>
</evidence>
<evidence type="ECO:0000256" key="1">
    <source>
        <dbReference type="ARBA" id="ARBA00004196"/>
    </source>
</evidence>
<dbReference type="InterPro" id="IPR051395">
    <property type="entry name" value="Cytochrome_c_Peroxidase/MauG"/>
</dbReference>
<keyword evidence="2 6" id="KW-0349">Heme</keyword>
<proteinExistence type="predicted"/>
<dbReference type="Proteomes" id="UP000220836">
    <property type="component" value="Unassembled WGS sequence"/>
</dbReference>
<dbReference type="GO" id="GO:0009055">
    <property type="term" value="F:electron transfer activity"/>
    <property type="evidence" value="ECO:0007669"/>
    <property type="project" value="InterPro"/>
</dbReference>
<keyword evidence="4 8" id="KW-0560">Oxidoreductase</keyword>
<evidence type="ECO:0000313" key="9">
    <source>
        <dbReference type="Proteomes" id="UP000220836"/>
    </source>
</evidence>
<keyword evidence="3 6" id="KW-0479">Metal-binding</keyword>
<dbReference type="GO" id="GO:0020037">
    <property type="term" value="F:heme binding"/>
    <property type="evidence" value="ECO:0007669"/>
    <property type="project" value="InterPro"/>
</dbReference>
<keyword evidence="9" id="KW-1185">Reference proteome</keyword>
<dbReference type="OrthoDB" id="9805202at2"/>
<name>A0A238KHU0_9RHOB</name>
<dbReference type="Pfam" id="PF03150">
    <property type="entry name" value="CCP_MauG"/>
    <property type="match status" value="1"/>
</dbReference>
<dbReference type="PANTHER" id="PTHR30600:SF9">
    <property type="entry name" value="BLR7738 PROTEIN"/>
    <property type="match status" value="1"/>
</dbReference>
<dbReference type="PANTHER" id="PTHR30600">
    <property type="entry name" value="CYTOCHROME C PEROXIDASE-RELATED"/>
    <property type="match status" value="1"/>
</dbReference>
<evidence type="ECO:0000256" key="6">
    <source>
        <dbReference type="PROSITE-ProRule" id="PRU00433"/>
    </source>
</evidence>
<accession>A0A238KHU0</accession>
<dbReference type="EC" id="1.11.1.5" evidence="8"/>
<dbReference type="SUPFAM" id="SSF46626">
    <property type="entry name" value="Cytochrome c"/>
    <property type="match status" value="2"/>
</dbReference>
<protein>
    <submittedName>
        <fullName evidence="8">Cytochrome c551 peroxidase</fullName>
        <ecNumber evidence="8">1.11.1.5</ecNumber>
    </submittedName>
</protein>
<keyword evidence="5 6" id="KW-0408">Iron</keyword>
<dbReference type="Gene3D" id="1.10.760.10">
    <property type="entry name" value="Cytochrome c-like domain"/>
    <property type="match status" value="2"/>
</dbReference>
<reference evidence="8 9" key="1">
    <citation type="submission" date="2017-05" db="EMBL/GenBank/DDBJ databases">
        <authorList>
            <person name="Song R."/>
            <person name="Chenine A.L."/>
            <person name="Ruprecht R.M."/>
        </authorList>
    </citation>
    <scope>NUCLEOTIDE SEQUENCE [LARGE SCALE GENOMIC DNA]</scope>
    <source>
        <strain evidence="8 9">CECT 8663</strain>
    </source>
</reference>
<organism evidence="8 9">
    <name type="scientific">Pelagimonas varians</name>
    <dbReference type="NCBI Taxonomy" id="696760"/>
    <lineage>
        <taxon>Bacteria</taxon>
        <taxon>Pseudomonadati</taxon>
        <taxon>Pseudomonadota</taxon>
        <taxon>Alphaproteobacteria</taxon>
        <taxon>Rhodobacterales</taxon>
        <taxon>Roseobacteraceae</taxon>
        <taxon>Pelagimonas</taxon>
    </lineage>
</organism>
<evidence type="ECO:0000256" key="3">
    <source>
        <dbReference type="ARBA" id="ARBA00022723"/>
    </source>
</evidence>
<sequence>MKLWWLIVALPGAGLAAGWPQDWPEPEFAAPSTARVQLGWQLFYDPILSGNKNTSCATCHHPRFGTSDGMSLSIGEGGAGLGPDRKVDAANAPEQRIPRNAPALFNLGASEFTVMFHDGRLEADASQPEGMRTPLGTEMLGGFDSVLAAQAMFPVLSGDEMAGHYSENEVSQAVRLGFLSSEGGAWDRIAQRVAAIPEYRRQFDAVLGQGHQIDFTDVANVIADFIAVEWRADNSAFDYFVRDGLALEPAADRGRALFYGAAGCSDCHSGLFQTDHGFHAIAMPQIGPGKAARFENHARDEGRMRVTGVAADAYAFRTPSLRNVVQTAPYGHSGAYATLEAVVRHHLDPKTELETYDRSQAVLHELEPAQDWRATDDTAETGRIGAANVLEPIDLSDDQVSDLLRFLDALTDENWRSVGLGVPSSVPSGLPVDR</sequence>
<gene>
    <name evidence="8" type="primary">ccp_3</name>
    <name evidence="8" type="ORF">PEV8663_02315</name>
</gene>
<dbReference type="InterPro" id="IPR004852">
    <property type="entry name" value="Di-haem_cyt_c_peroxidsae"/>
</dbReference>
<feature type="domain" description="Cytochrome c" evidence="7">
    <location>
        <begin position="249"/>
        <end position="411"/>
    </location>
</feature>